<dbReference type="Proteomes" id="UP000037175">
    <property type="component" value="Unassembled WGS sequence"/>
</dbReference>
<protein>
    <submittedName>
        <fullName evidence="1">Uncharacterized protein</fullName>
    </submittedName>
</protein>
<organism evidence="1 2">
    <name type="scientific">Thermincola ferriacetica</name>
    <dbReference type="NCBI Taxonomy" id="281456"/>
    <lineage>
        <taxon>Bacteria</taxon>
        <taxon>Bacillati</taxon>
        <taxon>Bacillota</taxon>
        <taxon>Clostridia</taxon>
        <taxon>Eubacteriales</taxon>
        <taxon>Thermincolaceae</taxon>
        <taxon>Thermincola</taxon>
    </lineage>
</organism>
<sequence>MNTKTVFPIEKVQLLRDRAIEAREFEQMPQEGWSKSAVDPMRLLAVFSALHIKEGYILRAYQFREGGNGNGFVWAMPEKAPFPEPEECERVRGHFLEPPKPPGALDNFMEAIEGDGTPWSYLSASLFAREAREFGARWHGCSWSTHTILGSDPHYPWLEVHPKDWRPVVIEEKGSVTVSFYTYSGLQIEAVYLHTDSYQAGNYAFKSEKIIIGKGPLGYIF</sequence>
<comment type="caution">
    <text evidence="1">The sequence shown here is derived from an EMBL/GenBank/DDBJ whole genome shotgun (WGS) entry which is preliminary data.</text>
</comment>
<reference evidence="2" key="1">
    <citation type="submission" date="2015-07" db="EMBL/GenBank/DDBJ databases">
        <title>Complete Genome of Thermincola ferriacetica strain Z-0001T.</title>
        <authorList>
            <person name="Lusk B."/>
            <person name="Badalamenti J.P."/>
            <person name="Parameswaran P."/>
            <person name="Bond D.R."/>
            <person name="Torres C.I."/>
        </authorList>
    </citation>
    <scope>NUCLEOTIDE SEQUENCE [LARGE SCALE GENOMIC DNA]</scope>
    <source>
        <strain evidence="2">Z-0001</strain>
    </source>
</reference>
<proteinExistence type="predicted"/>
<accession>A0A0L6W794</accession>
<name>A0A0L6W794_9FIRM</name>
<dbReference type="EMBL" id="LGTE01000001">
    <property type="protein sequence ID" value="KNZ70964.1"/>
    <property type="molecule type" value="Genomic_DNA"/>
</dbReference>
<dbReference type="RefSeq" id="WP_052216362.1">
    <property type="nucleotide sequence ID" value="NZ_LGTE01000001.1"/>
</dbReference>
<dbReference type="AlphaFoldDB" id="A0A0L6W794"/>
<evidence type="ECO:0000313" key="1">
    <source>
        <dbReference type="EMBL" id="KNZ70964.1"/>
    </source>
</evidence>
<keyword evidence="2" id="KW-1185">Reference proteome</keyword>
<gene>
    <name evidence="1" type="ORF">Tfer_0031</name>
</gene>
<evidence type="ECO:0000313" key="2">
    <source>
        <dbReference type="Proteomes" id="UP000037175"/>
    </source>
</evidence>